<dbReference type="EC" id="4.1.99.3" evidence="3"/>
<protein>
    <recommendedName>
        <fullName evidence="4">Deoxyribodipyrimidine photo-lyase</fullName>
        <ecNumber evidence="3">4.1.99.3</ecNumber>
    </recommendedName>
    <alternativeName>
        <fullName evidence="8">DNA photolyase</fullName>
    </alternativeName>
    <alternativeName>
        <fullName evidence="11">Photoreactivating enzyme</fullName>
    </alternativeName>
</protein>
<feature type="binding site" evidence="12">
    <location>
        <position position="288"/>
    </location>
    <ligand>
        <name>FAD</name>
        <dbReference type="ChEBI" id="CHEBI:57692"/>
    </ligand>
</feature>
<dbReference type="Proteomes" id="UP000244906">
    <property type="component" value="Unassembled WGS sequence"/>
</dbReference>
<dbReference type="InterPro" id="IPR018394">
    <property type="entry name" value="DNA_photolyase_1_CS_C"/>
</dbReference>
<comment type="similarity">
    <text evidence="14">Belongs to the DNA photolyase family.</text>
</comment>
<dbReference type="OrthoDB" id="9772484at2"/>
<dbReference type="Pfam" id="PF03441">
    <property type="entry name" value="FAD_binding_7"/>
    <property type="match status" value="1"/>
</dbReference>
<feature type="binding site" evidence="12">
    <location>
        <begin position="388"/>
        <end position="390"/>
    </location>
    <ligand>
        <name>FAD</name>
        <dbReference type="ChEBI" id="CHEBI:57692"/>
    </ligand>
</feature>
<accession>A0A2V1H3G3</accession>
<evidence type="ECO:0000313" key="16">
    <source>
        <dbReference type="EMBL" id="PVZ71758.1"/>
    </source>
</evidence>
<feature type="site" description="Electron transfer via tryptophanyl radical" evidence="13">
    <location>
        <position position="375"/>
    </location>
</feature>
<dbReference type="InterPro" id="IPR036155">
    <property type="entry name" value="Crypto/Photolyase_N_sf"/>
</dbReference>
<evidence type="ECO:0000256" key="9">
    <source>
        <dbReference type="ARBA" id="ARBA00033999"/>
    </source>
</evidence>
<evidence type="ECO:0000259" key="15">
    <source>
        <dbReference type="PROSITE" id="PS51645"/>
    </source>
</evidence>
<dbReference type="PANTHER" id="PTHR11455:SF9">
    <property type="entry name" value="CRYPTOCHROME CIRCADIAN CLOCK 5 ISOFORM X1"/>
    <property type="match status" value="1"/>
</dbReference>
<dbReference type="Gene3D" id="1.25.40.80">
    <property type="match status" value="1"/>
</dbReference>
<keyword evidence="16" id="KW-0456">Lyase</keyword>
<keyword evidence="17" id="KW-1185">Reference proteome</keyword>
<dbReference type="RefSeq" id="WP_116685346.1">
    <property type="nucleotide sequence ID" value="NZ_CAWNYD010000001.1"/>
</dbReference>
<evidence type="ECO:0000256" key="14">
    <source>
        <dbReference type="RuleBase" id="RU004182"/>
    </source>
</evidence>
<feature type="site" description="Electron transfer via tryptophanyl radical" evidence="13">
    <location>
        <position position="398"/>
    </location>
</feature>
<dbReference type="GO" id="GO:0003677">
    <property type="term" value="F:DNA binding"/>
    <property type="evidence" value="ECO:0007669"/>
    <property type="project" value="TreeGrafter"/>
</dbReference>
<dbReference type="GO" id="GO:0009416">
    <property type="term" value="P:response to light stimulus"/>
    <property type="evidence" value="ECO:0007669"/>
    <property type="project" value="TreeGrafter"/>
</dbReference>
<comment type="function">
    <text evidence="10">Involved in repair of UV radiation-induced DNA damage. Catalyzes the light-dependent monomerization (300-600 nm) of cyclobutyl pyrimidine dimers (in cis-syn configuration), which are formed between adjacent bases on the same DNA strand upon exposure to ultraviolet radiation.</text>
</comment>
<comment type="cofactor">
    <cofactor evidence="1">
        <name>(6R)-5,10-methylene-5,6,7,8-tetrahydrofolate</name>
        <dbReference type="ChEBI" id="CHEBI:15636"/>
    </cofactor>
</comment>
<keyword evidence="6 12" id="KW-0274">FAD</keyword>
<evidence type="ECO:0000256" key="1">
    <source>
        <dbReference type="ARBA" id="ARBA00001932"/>
    </source>
</evidence>
<feature type="domain" description="Photolyase/cryptochrome alpha/beta" evidence="15">
    <location>
        <begin position="1"/>
        <end position="131"/>
    </location>
</feature>
<dbReference type="InterPro" id="IPR014729">
    <property type="entry name" value="Rossmann-like_a/b/a_fold"/>
</dbReference>
<sequence length="495" mass="56236">MVSIIWFRQDLRLSDNPALHAAVARMKSCGGKLLAVYIDDQKWPKASVAGAASRCWLHHSLLALDHSLNGRLLVCSGDPAKILAELAEQTGADSVYWNRCYEPWQVQRDKQIKAKFKQRNIACQSFNGSLLWEPWQVLKKDQTPYKVFTPFYRRGCLSAQVPREPLPAVDLNQDQLLDISKLTRSSIDQLKLLPEHNWADDMLARWQNTAGELQIGENAAKQRLATFLNQGLAGYKQGRDFPSQSSVSRLSPHLHFGEISANQVWYAATDKVLADSGADTLQSDLDHFHSELAWREFSYYLLYHFPEIPTENFQKKFNNFQWKANEAYLLAWKKGQTGIPIIDAGMRELWQTGYMHNRVRMLVGSFLVKNLLQPWQEGASWFFDCLVDADLASNSASWQWVAGSGADAAPYFRIFNPVTQAAKFDANGEYIRRYVPEIAALPNKYLFDPSNAPDDILQQANIKLGKDYPFAIVDLKASRERALAKFKDLGSAIER</sequence>
<evidence type="ECO:0000256" key="7">
    <source>
        <dbReference type="ARBA" id="ARBA00022991"/>
    </source>
</evidence>
<evidence type="ECO:0000256" key="11">
    <source>
        <dbReference type="ARBA" id="ARBA00083107"/>
    </source>
</evidence>
<dbReference type="GO" id="GO:0000719">
    <property type="term" value="P:photoreactive repair"/>
    <property type="evidence" value="ECO:0007669"/>
    <property type="project" value="UniProtKB-ARBA"/>
</dbReference>
<name>A0A2V1H3G3_9GAMM</name>
<evidence type="ECO:0000256" key="10">
    <source>
        <dbReference type="ARBA" id="ARBA00059220"/>
    </source>
</evidence>
<dbReference type="InterPro" id="IPR006050">
    <property type="entry name" value="DNA_photolyase_N"/>
</dbReference>
<dbReference type="InterPro" id="IPR005101">
    <property type="entry name" value="Cryptochr/Photolyase_FAD-bd"/>
</dbReference>
<dbReference type="Pfam" id="PF00875">
    <property type="entry name" value="DNA_photolyase"/>
    <property type="match status" value="1"/>
</dbReference>
<organism evidence="16 17">
    <name type="scientific">Pelagibaculum spongiae</name>
    <dbReference type="NCBI Taxonomy" id="2080658"/>
    <lineage>
        <taxon>Bacteria</taxon>
        <taxon>Pseudomonadati</taxon>
        <taxon>Pseudomonadota</taxon>
        <taxon>Gammaproteobacteria</taxon>
        <taxon>Oceanospirillales</taxon>
        <taxon>Pelagibaculum</taxon>
    </lineage>
</organism>
<dbReference type="SUPFAM" id="SSF52425">
    <property type="entry name" value="Cryptochrome/photolyase, N-terminal domain"/>
    <property type="match status" value="1"/>
</dbReference>
<comment type="catalytic activity">
    <reaction evidence="9">
        <text>cyclobutadipyrimidine (in DNA) = 2 pyrimidine residues (in DNA).</text>
        <dbReference type="EC" id="4.1.99.3"/>
    </reaction>
</comment>
<comment type="similarity">
    <text evidence="2">Belongs to the DNA photolyase class-1 family.</text>
</comment>
<dbReference type="GO" id="GO:0003904">
    <property type="term" value="F:deoxyribodipyrimidine photo-lyase activity"/>
    <property type="evidence" value="ECO:0007669"/>
    <property type="project" value="UniProtKB-EC"/>
</dbReference>
<keyword evidence="5 12" id="KW-0285">Flavoprotein</keyword>
<evidence type="ECO:0000256" key="5">
    <source>
        <dbReference type="ARBA" id="ARBA00022630"/>
    </source>
</evidence>
<evidence type="ECO:0000256" key="13">
    <source>
        <dbReference type="PIRSR" id="PIRSR602081-2"/>
    </source>
</evidence>
<dbReference type="PROSITE" id="PS00394">
    <property type="entry name" value="DNA_PHOTOLYASES_1_1"/>
    <property type="match status" value="1"/>
</dbReference>
<dbReference type="Gene3D" id="1.10.579.10">
    <property type="entry name" value="DNA Cyclobutane Dipyrimidine Photolyase, subunit A, domain 3"/>
    <property type="match status" value="1"/>
</dbReference>
<feature type="binding site" evidence="12">
    <location>
        <position position="235"/>
    </location>
    <ligand>
        <name>FAD</name>
        <dbReference type="ChEBI" id="CHEBI:57692"/>
    </ligand>
</feature>
<gene>
    <name evidence="16" type="ORF">DC094_01655</name>
</gene>
<dbReference type="InterPro" id="IPR036134">
    <property type="entry name" value="Crypto/Photolyase_FAD-like_sf"/>
</dbReference>
<dbReference type="SUPFAM" id="SSF48173">
    <property type="entry name" value="Cryptochrome/photolyase FAD-binding domain"/>
    <property type="match status" value="1"/>
</dbReference>
<evidence type="ECO:0000256" key="12">
    <source>
        <dbReference type="PIRSR" id="PIRSR602081-1"/>
    </source>
</evidence>
<comment type="cofactor">
    <cofactor evidence="12">
        <name>FAD</name>
        <dbReference type="ChEBI" id="CHEBI:57692"/>
    </cofactor>
    <text evidence="12">Binds 1 FAD per subunit.</text>
</comment>
<proteinExistence type="inferred from homology"/>
<dbReference type="PROSITE" id="PS51645">
    <property type="entry name" value="PHR_CRY_ALPHA_BETA"/>
    <property type="match status" value="1"/>
</dbReference>
<evidence type="ECO:0000256" key="3">
    <source>
        <dbReference type="ARBA" id="ARBA00013149"/>
    </source>
</evidence>
<keyword evidence="7 14" id="KW-0157">Chromophore</keyword>
<dbReference type="FunFam" id="1.10.579.10:FF:000003">
    <property type="entry name" value="Deoxyribodipyrimidine photo-lyase"/>
    <property type="match status" value="1"/>
</dbReference>
<dbReference type="PRINTS" id="PR00147">
    <property type="entry name" value="DNAPHOTLYASE"/>
</dbReference>
<evidence type="ECO:0000313" key="17">
    <source>
        <dbReference type="Proteomes" id="UP000244906"/>
    </source>
</evidence>
<dbReference type="PANTHER" id="PTHR11455">
    <property type="entry name" value="CRYPTOCHROME"/>
    <property type="match status" value="1"/>
</dbReference>
<evidence type="ECO:0000256" key="6">
    <source>
        <dbReference type="ARBA" id="ARBA00022827"/>
    </source>
</evidence>
<comment type="caution">
    <text evidence="16">The sequence shown here is derived from an EMBL/GenBank/DDBJ whole genome shotgun (WGS) entry which is preliminary data.</text>
</comment>
<reference evidence="16 17" key="1">
    <citation type="submission" date="2018-04" db="EMBL/GenBank/DDBJ databases">
        <title>Thalassorhabdus spongiae gen. nov., sp. nov., isolated from a marine sponge in South-West Iceland.</title>
        <authorList>
            <person name="Knobloch S."/>
            <person name="Daussin A."/>
            <person name="Johannsson R."/>
            <person name="Marteinsson V.T."/>
        </authorList>
    </citation>
    <scope>NUCLEOTIDE SEQUENCE [LARGE SCALE GENOMIC DNA]</scope>
    <source>
        <strain evidence="16 17">Hp12</strain>
    </source>
</reference>
<evidence type="ECO:0000256" key="4">
    <source>
        <dbReference type="ARBA" id="ARBA00014046"/>
    </source>
</evidence>
<feature type="site" description="Electron transfer via tryptophanyl radical" evidence="13">
    <location>
        <position position="322"/>
    </location>
</feature>
<dbReference type="EMBL" id="QDDL01000001">
    <property type="protein sequence ID" value="PVZ71758.1"/>
    <property type="molecule type" value="Genomic_DNA"/>
</dbReference>
<evidence type="ECO:0000256" key="8">
    <source>
        <dbReference type="ARBA" id="ARBA00031671"/>
    </source>
</evidence>
<dbReference type="InterPro" id="IPR002081">
    <property type="entry name" value="Cryptochrome/DNA_photolyase_1"/>
</dbReference>
<evidence type="ECO:0000256" key="2">
    <source>
        <dbReference type="ARBA" id="ARBA00005862"/>
    </source>
</evidence>
<dbReference type="GO" id="GO:0071949">
    <property type="term" value="F:FAD binding"/>
    <property type="evidence" value="ECO:0007669"/>
    <property type="project" value="TreeGrafter"/>
</dbReference>
<dbReference type="AlphaFoldDB" id="A0A2V1H3G3"/>
<dbReference type="Gene3D" id="3.40.50.620">
    <property type="entry name" value="HUPs"/>
    <property type="match status" value="1"/>
</dbReference>